<dbReference type="GO" id="GO:0016887">
    <property type="term" value="F:ATP hydrolysis activity"/>
    <property type="evidence" value="ECO:0007669"/>
    <property type="project" value="Ensembl"/>
</dbReference>
<dbReference type="GO" id="GO:0016604">
    <property type="term" value="C:nuclear body"/>
    <property type="evidence" value="ECO:0007669"/>
    <property type="project" value="Ensembl"/>
</dbReference>
<dbReference type="InterPro" id="IPR003961">
    <property type="entry name" value="FN3_dom"/>
</dbReference>
<dbReference type="GO" id="GO:0005667">
    <property type="term" value="C:transcription regulator complex"/>
    <property type="evidence" value="ECO:0007669"/>
    <property type="project" value="Ensembl"/>
</dbReference>
<dbReference type="GeneTree" id="ENSGT00530000063707"/>
<dbReference type="Ensembl" id="ENSPMRT00000032436.1">
    <property type="protein sequence ID" value="ENSPMRP00000030581.1"/>
    <property type="gene ID" value="ENSPMRG00000019796.1"/>
</dbReference>
<dbReference type="PANTHER" id="PTHR23210:SF26">
    <property type="entry name" value="ACTIVATING TRANSCRIPTION FACTOR 7-INTERACTING PROTEIN 1"/>
    <property type="match status" value="1"/>
</dbReference>
<evidence type="ECO:0000256" key="9">
    <source>
        <dbReference type="SAM" id="MobiDB-lite"/>
    </source>
</evidence>
<gene>
    <name evidence="11" type="primary">ATF7IP</name>
</gene>
<evidence type="ECO:0000256" key="3">
    <source>
        <dbReference type="ARBA" id="ARBA00022491"/>
    </source>
</evidence>
<reference evidence="11 12" key="1">
    <citation type="journal article" date="2019" name="Proc. Natl. Acad. Sci. U.S.A.">
        <title>Regulatory changes in pterin and carotenoid genes underlie balanced color polymorphisms in the wall lizard.</title>
        <authorList>
            <person name="Andrade P."/>
            <person name="Pinho C."/>
            <person name="Perez I de Lanuza G."/>
            <person name="Afonso S."/>
            <person name="Brejcha J."/>
            <person name="Rubin C.J."/>
            <person name="Wallerman O."/>
            <person name="Pereira P."/>
            <person name="Sabatino S.J."/>
            <person name="Bellati A."/>
            <person name="Pellitteri-Rosa D."/>
            <person name="Bosakova Z."/>
            <person name="Bunikis I."/>
            <person name="Carretero M.A."/>
            <person name="Feiner N."/>
            <person name="Marsik P."/>
            <person name="Pauperio F."/>
            <person name="Salvi D."/>
            <person name="Soler L."/>
            <person name="While G.M."/>
            <person name="Uller T."/>
            <person name="Font E."/>
            <person name="Andersson L."/>
            <person name="Carneiro M."/>
        </authorList>
    </citation>
    <scope>NUCLEOTIDE SEQUENCE</scope>
</reference>
<feature type="compositionally biased region" description="Basic and acidic residues" evidence="9">
    <location>
        <begin position="83"/>
        <end position="103"/>
    </location>
</feature>
<keyword evidence="8" id="KW-0175">Coiled coil</keyword>
<dbReference type="PROSITE" id="PS50853">
    <property type="entry name" value="FN3"/>
    <property type="match status" value="1"/>
</dbReference>
<evidence type="ECO:0000256" key="6">
    <source>
        <dbReference type="ARBA" id="ARBA00023163"/>
    </source>
</evidence>
<dbReference type="GO" id="GO:0003714">
    <property type="term" value="F:transcription corepressor activity"/>
    <property type="evidence" value="ECO:0007669"/>
    <property type="project" value="Ensembl"/>
</dbReference>
<dbReference type="InterPro" id="IPR056565">
    <property type="entry name" value="Fn3_ATF7IP"/>
</dbReference>
<dbReference type="InterPro" id="IPR031870">
    <property type="entry name" value="ATF7IP_BD"/>
</dbReference>
<evidence type="ECO:0000256" key="7">
    <source>
        <dbReference type="ARBA" id="ARBA00023242"/>
    </source>
</evidence>
<evidence type="ECO:0000313" key="12">
    <source>
        <dbReference type="Proteomes" id="UP000472272"/>
    </source>
</evidence>
<dbReference type="InterPro" id="IPR026085">
    <property type="entry name" value="ATF7-int"/>
</dbReference>
<dbReference type="Pfam" id="PF16788">
    <property type="entry name" value="ATF7IP_BD"/>
    <property type="match status" value="1"/>
</dbReference>
<dbReference type="GO" id="GO:0006346">
    <property type="term" value="P:DNA methylation-dependent constitutive heterochromatin formation"/>
    <property type="evidence" value="ECO:0007669"/>
    <property type="project" value="Ensembl"/>
</dbReference>
<feature type="region of interest" description="Disordered" evidence="9">
    <location>
        <begin position="83"/>
        <end position="149"/>
    </location>
</feature>
<evidence type="ECO:0000256" key="5">
    <source>
        <dbReference type="ARBA" id="ARBA00023159"/>
    </source>
</evidence>
<evidence type="ECO:0000256" key="4">
    <source>
        <dbReference type="ARBA" id="ARBA00023015"/>
    </source>
</evidence>
<dbReference type="Gene3D" id="2.60.40.10">
    <property type="entry name" value="Immunoglobulins"/>
    <property type="match status" value="1"/>
</dbReference>
<feature type="region of interest" description="Disordered" evidence="9">
    <location>
        <begin position="349"/>
        <end position="413"/>
    </location>
</feature>
<dbReference type="Pfam" id="PF16794">
    <property type="entry name" value="fn3_4"/>
    <property type="match status" value="1"/>
</dbReference>
<protein>
    <submittedName>
        <fullName evidence="11">Activating transcription factor 7 interacting protein</fullName>
    </submittedName>
</protein>
<dbReference type="SUPFAM" id="SSF49265">
    <property type="entry name" value="Fibronectin type III"/>
    <property type="match status" value="1"/>
</dbReference>
<sequence length="1084" mass="117489">MENNEERQRKIFKARKTMRASDRQQLESVYKVKEELLKTTDVKLLNGKHENGDSDLNSPLLISECTEGKEVNGIEDLCLDSEGQKMDSEELMDAKSPDVKENQVSDLTPKLETLTPENIVSEQEREDASTAPGSEPENQVLDCNIDNDLQDEVKVNDDLDHKDNCIKDVLDQKATPSEPEEESKVSCDINDSSVEPVEKNELALAPDTPMEEEKSTKETLLKENIDEEAISSSIDTDVNPKEEATPSAEPLETSTQKAVEDEPAENILGNAATMETEEIIPILEKLAPAGELSCFPKSTMLPVENPNFDAEDKAENPLNSLAKHESSESLPKEAFLVLSDEEELCSVKEAEVIMPNDSTPSEGKDDVKELEKVEEKEHDKEEERPPEKGEASRRKRSKSEDMDNVHSKRRRHMGEEYEAEFEVKITTRGDINQKLEKVIQRLLEEKFNALQCAVFDKNLADLKTRVDKIECSKRHKTVLTELQAKIARLTRRFGAAREDSKKRQEVRTDIFIINAGTVRQMLESKRNVGDTTSNTLQSPVNTVSATPLSTPQTAVSGHPKPQTPVTSAPLTSGSLSTSVLPAANTATVVGTSQVAGGTAQPMSVSLQSLPVILHVPVAMSSQPQILQGHTGTLVTNQQSGNVEFIPVQSQSNVGNLTKTPLSLSSANSIKPSSSSVPSSNIQRNTSAGVGCSIGTTLAVQAVSTAHPVAQAARTTLATVSTSGVYTPPINRNSIQMKIPLSAFSSTTPSEASTAAAPRVGNGQTNKQIFVFQSGKATGSGVIDLTLDDEDDGSSQGGKKQNQSVPALSLSTQSVARPLQPVQTSPLQQAGMPTTGLSQTTIHVLPTAQTTVNVTHRPVTQTPARLPIPRAPANHQVVYTTLPTPSGQNPVRTTVMQSPSLRQVNPQNSGVTVRVPQTTAYVVNNGLTLGSGGPQLTVHHRPAQVHSEPLRPVHPAPLPEAPQPSRLPPEAANTSLPQKPHLKLARVESQNGIVLSWSVLEVDRSCASVDSYHLYAYHEDPSATVPSQWKKIGEVKALPLPMACTLTQFVSGSKYYFAVRAKDIYGRFGPFCDPQSTDVIASQSS</sequence>
<keyword evidence="7" id="KW-0539">Nucleus</keyword>
<dbReference type="GO" id="GO:0045893">
    <property type="term" value="P:positive regulation of DNA-templated transcription"/>
    <property type="evidence" value="ECO:0007669"/>
    <property type="project" value="Ensembl"/>
</dbReference>
<dbReference type="InterPro" id="IPR013783">
    <property type="entry name" value="Ig-like_fold"/>
</dbReference>
<keyword evidence="4" id="KW-0805">Transcription regulation</keyword>
<evidence type="ECO:0000256" key="8">
    <source>
        <dbReference type="SAM" id="Coils"/>
    </source>
</evidence>
<name>A0A670K1E6_PODMU</name>
<accession>A0A670K1E6</accession>
<feature type="region of interest" description="Disordered" evidence="9">
    <location>
        <begin position="528"/>
        <end position="572"/>
    </location>
</feature>
<comment type="similarity">
    <text evidence="2">Belongs to the MCAF family.</text>
</comment>
<dbReference type="AlphaFoldDB" id="A0A670K1E6"/>
<dbReference type="GO" id="GO:0005829">
    <property type="term" value="C:cytosol"/>
    <property type="evidence" value="ECO:0007669"/>
    <property type="project" value="Ensembl"/>
</dbReference>
<dbReference type="InterPro" id="IPR036116">
    <property type="entry name" value="FN3_sf"/>
</dbReference>
<proteinExistence type="inferred from homology"/>
<feature type="compositionally biased region" description="Basic and acidic residues" evidence="9">
    <location>
        <begin position="211"/>
        <end position="224"/>
    </location>
</feature>
<feature type="region of interest" description="Disordered" evidence="9">
    <location>
        <begin position="170"/>
        <end position="272"/>
    </location>
</feature>
<feature type="domain" description="Fibronectin type-III" evidence="10">
    <location>
        <begin position="975"/>
        <end position="1081"/>
    </location>
</feature>
<reference evidence="11" key="2">
    <citation type="submission" date="2025-08" db="UniProtKB">
        <authorList>
            <consortium name="Ensembl"/>
        </authorList>
    </citation>
    <scope>IDENTIFICATION</scope>
</reference>
<dbReference type="OMA" id="YQETIHE"/>
<comment type="subcellular location">
    <subcellularLocation>
        <location evidence="1">Nucleus</location>
    </subcellularLocation>
</comment>
<feature type="compositionally biased region" description="Polar residues" evidence="9">
    <location>
        <begin position="529"/>
        <end position="555"/>
    </location>
</feature>
<feature type="compositionally biased region" description="Polar residues" evidence="9">
    <location>
        <begin position="563"/>
        <end position="572"/>
    </location>
</feature>
<feature type="region of interest" description="Disordered" evidence="9">
    <location>
        <begin position="303"/>
        <end position="330"/>
    </location>
</feature>
<feature type="coiled-coil region" evidence="8">
    <location>
        <begin position="472"/>
        <end position="499"/>
    </location>
</feature>
<feature type="region of interest" description="Disordered" evidence="9">
    <location>
        <begin position="782"/>
        <end position="807"/>
    </location>
</feature>
<organism evidence="11 12">
    <name type="scientific">Podarcis muralis</name>
    <name type="common">Wall lizard</name>
    <name type="synonym">Lacerta muralis</name>
    <dbReference type="NCBI Taxonomy" id="64176"/>
    <lineage>
        <taxon>Eukaryota</taxon>
        <taxon>Metazoa</taxon>
        <taxon>Chordata</taxon>
        <taxon>Craniata</taxon>
        <taxon>Vertebrata</taxon>
        <taxon>Euteleostomi</taxon>
        <taxon>Lepidosauria</taxon>
        <taxon>Squamata</taxon>
        <taxon>Bifurcata</taxon>
        <taxon>Unidentata</taxon>
        <taxon>Episquamata</taxon>
        <taxon>Laterata</taxon>
        <taxon>Lacertibaenia</taxon>
        <taxon>Lacertidae</taxon>
        <taxon>Podarcis</taxon>
    </lineage>
</organism>
<keyword evidence="12" id="KW-1185">Reference proteome</keyword>
<feature type="compositionally biased region" description="Pro residues" evidence="9">
    <location>
        <begin position="951"/>
        <end position="966"/>
    </location>
</feature>
<keyword evidence="6" id="KW-0804">Transcription</keyword>
<evidence type="ECO:0000256" key="1">
    <source>
        <dbReference type="ARBA" id="ARBA00004123"/>
    </source>
</evidence>
<dbReference type="GO" id="GO:0000122">
    <property type="term" value="P:negative regulation of transcription by RNA polymerase II"/>
    <property type="evidence" value="ECO:0007669"/>
    <property type="project" value="Ensembl"/>
</dbReference>
<reference evidence="11" key="3">
    <citation type="submission" date="2025-09" db="UniProtKB">
        <authorList>
            <consortium name="Ensembl"/>
        </authorList>
    </citation>
    <scope>IDENTIFICATION</scope>
</reference>
<keyword evidence="5" id="KW-0010">Activator</keyword>
<dbReference type="Proteomes" id="UP000472272">
    <property type="component" value="Chromosome 10"/>
</dbReference>
<evidence type="ECO:0000313" key="11">
    <source>
        <dbReference type="Ensembl" id="ENSPMRP00000030581.1"/>
    </source>
</evidence>
<dbReference type="PANTHER" id="PTHR23210">
    <property type="entry name" value="ACTIVATING TRANSCRIPTION FACTOR 7 INTERACTING PROTEIN"/>
    <property type="match status" value="1"/>
</dbReference>
<feature type="compositionally biased region" description="Polar residues" evidence="9">
    <location>
        <begin position="796"/>
        <end position="807"/>
    </location>
</feature>
<evidence type="ECO:0000256" key="2">
    <source>
        <dbReference type="ARBA" id="ARBA00010344"/>
    </source>
</evidence>
<feature type="region of interest" description="Disordered" evidence="9">
    <location>
        <begin position="931"/>
        <end position="975"/>
    </location>
</feature>
<feature type="compositionally biased region" description="Basic and acidic residues" evidence="9">
    <location>
        <begin position="362"/>
        <end position="406"/>
    </location>
</feature>
<evidence type="ECO:0000259" key="10">
    <source>
        <dbReference type="PROSITE" id="PS50853"/>
    </source>
</evidence>
<keyword evidence="3" id="KW-0678">Repressor</keyword>